<dbReference type="PANTHER" id="PTHR11552">
    <property type="entry name" value="GLUCOSE-METHANOL-CHOLINE GMC OXIDOREDUCTASE"/>
    <property type="match status" value="1"/>
</dbReference>
<dbReference type="Pfam" id="PF05199">
    <property type="entry name" value="GMC_oxred_C"/>
    <property type="match status" value="1"/>
</dbReference>
<dbReference type="InterPro" id="IPR036188">
    <property type="entry name" value="FAD/NAD-bd_sf"/>
</dbReference>
<dbReference type="InterPro" id="IPR007867">
    <property type="entry name" value="GMC_OxRtase_C"/>
</dbReference>
<organism evidence="3 4">
    <name type="scientific">Diaporthe australafricana</name>
    <dbReference type="NCBI Taxonomy" id="127596"/>
    <lineage>
        <taxon>Eukaryota</taxon>
        <taxon>Fungi</taxon>
        <taxon>Dikarya</taxon>
        <taxon>Ascomycota</taxon>
        <taxon>Pezizomycotina</taxon>
        <taxon>Sordariomycetes</taxon>
        <taxon>Sordariomycetidae</taxon>
        <taxon>Diaporthales</taxon>
        <taxon>Diaporthaceae</taxon>
        <taxon>Diaporthe</taxon>
    </lineage>
</organism>
<feature type="non-terminal residue" evidence="3">
    <location>
        <position position="1"/>
    </location>
</feature>
<proteinExistence type="inferred from homology"/>
<evidence type="ECO:0000256" key="1">
    <source>
        <dbReference type="ARBA" id="ARBA00010790"/>
    </source>
</evidence>
<feature type="domain" description="Glucose-methanol-choline oxidoreductase N-terminal" evidence="2">
    <location>
        <begin position="255"/>
        <end position="269"/>
    </location>
</feature>
<dbReference type="Proteomes" id="UP001583177">
    <property type="component" value="Unassembled WGS sequence"/>
</dbReference>
<dbReference type="PANTHER" id="PTHR11552:SF78">
    <property type="entry name" value="GLUCOSE-METHANOL-CHOLINE OXIDOREDUCTASE N-TERMINAL DOMAIN-CONTAINING PROTEIN"/>
    <property type="match status" value="1"/>
</dbReference>
<dbReference type="SUPFAM" id="SSF51905">
    <property type="entry name" value="FAD/NAD(P)-binding domain"/>
    <property type="match status" value="1"/>
</dbReference>
<protein>
    <recommendedName>
        <fullName evidence="2">Glucose-methanol-choline oxidoreductase N-terminal domain-containing protein</fullName>
    </recommendedName>
</protein>
<keyword evidence="4" id="KW-1185">Reference proteome</keyword>
<evidence type="ECO:0000313" key="3">
    <source>
        <dbReference type="EMBL" id="KAL1845341.1"/>
    </source>
</evidence>
<evidence type="ECO:0000259" key="2">
    <source>
        <dbReference type="PROSITE" id="PS00624"/>
    </source>
</evidence>
<dbReference type="SUPFAM" id="SSF54373">
    <property type="entry name" value="FAD-linked reductases, C-terminal domain"/>
    <property type="match status" value="1"/>
</dbReference>
<dbReference type="InterPro" id="IPR012132">
    <property type="entry name" value="GMC_OxRdtase"/>
</dbReference>
<dbReference type="InterPro" id="IPR000172">
    <property type="entry name" value="GMC_OxRdtase_N"/>
</dbReference>
<evidence type="ECO:0000313" key="4">
    <source>
        <dbReference type="Proteomes" id="UP001583177"/>
    </source>
</evidence>
<sequence>AGCIIAARLSDADPNLSILIVEGGPNNENIPTITHPALLFSHLAPDSKYNLYYQANKSHALAGRQLVVPAGGVLGGGSSVNLMVYSRAQRSDFDAWKAPGWTADNMLEYMKKLETYHGPDQLDRHGSAGPMHVSGAGFRSSRLEDEFISAATKAGWPEIDDLQTMDAVNGVQRAMRYVDPDGKRQDTAHQYLHPRIKDGQHPNLHVLLESQVNHVIFDDRRAVGLEYQPNPAFQQSTPGTTQTVKAKRMVILACGALGTPLVLERSGVGGADILNAAGISPIANVQGVGRHYQDHHMMIYSYKSSLGREETLDALCSGRLDSRHLIDQNAAMMGWNSVDVSCKLRPEEAEVSSLGPAFEKLWNEEFKSETDRPLMMASLCGCFPGDPTAVPEGQYFSIAVFSTYPLSRGHMHITGPSLSDTPDFDDGFLSDPNDVDIKVHLWMYKKQREISRKMNLFRGEVAGTHPNFSTQSQAAFTDGELPSDALNLEYDGADDEVIENWIRKNIGSTWHSLGTCKMAPRDEGGVVDSHLSVYGVEALKVADLSVPPSNIAANSNNVAMAIAEKAADIFIKELGLGE</sequence>
<dbReference type="PIRSF" id="PIRSF000137">
    <property type="entry name" value="Alcohol_oxidase"/>
    <property type="match status" value="1"/>
</dbReference>
<dbReference type="Pfam" id="PF00732">
    <property type="entry name" value="GMC_oxred_N"/>
    <property type="match status" value="1"/>
</dbReference>
<dbReference type="Gene3D" id="3.50.50.60">
    <property type="entry name" value="FAD/NAD(P)-binding domain"/>
    <property type="match status" value="1"/>
</dbReference>
<comment type="similarity">
    <text evidence="1">Belongs to the GMC oxidoreductase family.</text>
</comment>
<name>A0ABR3VUL4_9PEZI</name>
<dbReference type="PROSITE" id="PS00624">
    <property type="entry name" value="GMC_OXRED_2"/>
    <property type="match status" value="1"/>
</dbReference>
<dbReference type="Gene3D" id="3.30.560.10">
    <property type="entry name" value="Glucose Oxidase, domain 3"/>
    <property type="match status" value="1"/>
</dbReference>
<gene>
    <name evidence="3" type="ORF">Daus18300_014566</name>
</gene>
<comment type="caution">
    <text evidence="3">The sequence shown here is derived from an EMBL/GenBank/DDBJ whole genome shotgun (WGS) entry which is preliminary data.</text>
</comment>
<accession>A0ABR3VUL4</accession>
<dbReference type="EMBL" id="JAWRVE010000340">
    <property type="protein sequence ID" value="KAL1845341.1"/>
    <property type="molecule type" value="Genomic_DNA"/>
</dbReference>
<reference evidence="3 4" key="1">
    <citation type="journal article" date="2024" name="IMA Fungus">
        <title>IMA Genome - F19 : A genome assembly and annotation guide to empower mycologists, including annotated draft genome sequences of Ceratocystis pirilliformis, Diaporthe australafricana, Fusarium ophioides, Paecilomyces lecythidis, and Sporothrix stenoceras.</title>
        <authorList>
            <person name="Aylward J."/>
            <person name="Wilson A.M."/>
            <person name="Visagie C.M."/>
            <person name="Spraker J."/>
            <person name="Barnes I."/>
            <person name="Buitendag C."/>
            <person name="Ceriani C."/>
            <person name="Del Mar Angel L."/>
            <person name="du Plessis D."/>
            <person name="Fuchs T."/>
            <person name="Gasser K."/>
            <person name="Kramer D."/>
            <person name="Li W."/>
            <person name="Munsamy K."/>
            <person name="Piso A."/>
            <person name="Price J.L."/>
            <person name="Sonnekus B."/>
            <person name="Thomas C."/>
            <person name="van der Nest A."/>
            <person name="van Dijk A."/>
            <person name="van Heerden A."/>
            <person name="van Vuuren N."/>
            <person name="Yilmaz N."/>
            <person name="Duong T.A."/>
            <person name="van der Merwe N.A."/>
            <person name="Wingfield M.J."/>
            <person name="Wingfield B.D."/>
        </authorList>
    </citation>
    <scope>NUCLEOTIDE SEQUENCE [LARGE SCALE GENOMIC DNA]</scope>
    <source>
        <strain evidence="3 4">CMW 18300</strain>
    </source>
</reference>